<sequence>MLRCPPRRYQSESSLCRRRVAMGLMRFGASGSAYVESPVLTEALACRASGARRAPRLVVLSGFLTVDDRPSLHVESPSVTERSKIQSLTQVWFLSIANRNARANERTLFLL</sequence>
<keyword evidence="2" id="KW-1185">Reference proteome</keyword>
<accession>A0A7J7IQU2</accession>
<dbReference type="AlphaFoldDB" id="A0A7J7IQU2"/>
<proteinExistence type="predicted"/>
<protein>
    <submittedName>
        <fullName evidence="1">Uncharacterized protein</fullName>
    </submittedName>
</protein>
<name>A0A7J7IQU2_9RHOD</name>
<comment type="caution">
    <text evidence="1">The sequence shown here is derived from an EMBL/GenBank/DDBJ whole genome shotgun (WGS) entry which is preliminary data.</text>
</comment>
<gene>
    <name evidence="1" type="ORF">F1559_000420</name>
</gene>
<dbReference type="EMBL" id="VWRR01000002">
    <property type="protein sequence ID" value="KAF6004721.1"/>
    <property type="molecule type" value="Genomic_DNA"/>
</dbReference>
<reference evidence="1 2" key="1">
    <citation type="journal article" date="2020" name="J. Phycol.">
        <title>Comparative genome analysis reveals Cyanidiococcus gen. nov., a new extremophilic red algal genus sister to Cyanidioschyzon (Cyanidioschyzonaceae, Rhodophyta).</title>
        <authorList>
            <person name="Liu S.-L."/>
            <person name="Chiang Y.-R."/>
            <person name="Yoon H.S."/>
            <person name="Fu H.-Y."/>
        </authorList>
    </citation>
    <scope>NUCLEOTIDE SEQUENCE [LARGE SCALE GENOMIC DNA]</scope>
    <source>
        <strain evidence="1 2">THAL066</strain>
    </source>
</reference>
<evidence type="ECO:0000313" key="1">
    <source>
        <dbReference type="EMBL" id="KAF6004721.1"/>
    </source>
</evidence>
<organism evidence="1 2">
    <name type="scientific">Cyanidiococcus yangmingshanensis</name>
    <dbReference type="NCBI Taxonomy" id="2690220"/>
    <lineage>
        <taxon>Eukaryota</taxon>
        <taxon>Rhodophyta</taxon>
        <taxon>Bangiophyceae</taxon>
        <taxon>Cyanidiales</taxon>
        <taxon>Cyanidiaceae</taxon>
        <taxon>Cyanidiococcus</taxon>
    </lineage>
</organism>
<dbReference type="Proteomes" id="UP000530660">
    <property type="component" value="Unassembled WGS sequence"/>
</dbReference>
<evidence type="ECO:0000313" key="2">
    <source>
        <dbReference type="Proteomes" id="UP000530660"/>
    </source>
</evidence>